<proteinExistence type="predicted"/>
<gene>
    <name evidence="1" type="ORF">CB5_LOCUS18858</name>
</gene>
<reference evidence="1" key="1">
    <citation type="submission" date="2020-07" db="EMBL/GenBank/DDBJ databases">
        <authorList>
            <person name="Lin J."/>
        </authorList>
    </citation>
    <scope>NUCLEOTIDE SEQUENCE</scope>
</reference>
<dbReference type="AlphaFoldDB" id="A0A6V7PYA0"/>
<name>A0A6V7PYA0_ANACO</name>
<organism evidence="1">
    <name type="scientific">Ananas comosus var. bracteatus</name>
    <name type="common">red pineapple</name>
    <dbReference type="NCBI Taxonomy" id="296719"/>
    <lineage>
        <taxon>Eukaryota</taxon>
        <taxon>Viridiplantae</taxon>
        <taxon>Streptophyta</taxon>
        <taxon>Embryophyta</taxon>
        <taxon>Tracheophyta</taxon>
        <taxon>Spermatophyta</taxon>
        <taxon>Magnoliopsida</taxon>
        <taxon>Liliopsida</taxon>
        <taxon>Poales</taxon>
        <taxon>Bromeliaceae</taxon>
        <taxon>Bromelioideae</taxon>
        <taxon>Ananas</taxon>
    </lineage>
</organism>
<evidence type="ECO:0000313" key="1">
    <source>
        <dbReference type="EMBL" id="CAD1835647.1"/>
    </source>
</evidence>
<protein>
    <submittedName>
        <fullName evidence="1">Uncharacterized protein</fullName>
    </submittedName>
</protein>
<accession>A0A6V7PYA0</accession>
<dbReference type="EMBL" id="LR862153">
    <property type="protein sequence ID" value="CAD1835647.1"/>
    <property type="molecule type" value="Genomic_DNA"/>
</dbReference>
<sequence>MVYRIHNASIYPNPARTLFLSPSLADLWCCCRALSPKHCFYIVPLVRMARSNVVIVVHWNGEILAHDNNPKYVSGRKKLSGIPVDITFTEFERKIYRLTDTPRDEYRLTIKVRYSTGMNQFDVVEVTDNDSLCGAIALSGNPPC</sequence>